<keyword evidence="2" id="KW-1185">Reference proteome</keyword>
<dbReference type="EMBL" id="JAUTXU010000322">
    <property type="protein sequence ID" value="KAK3686383.1"/>
    <property type="molecule type" value="Genomic_DNA"/>
</dbReference>
<reference evidence="1" key="1">
    <citation type="submission" date="2023-07" db="EMBL/GenBank/DDBJ databases">
        <title>Black Yeasts Isolated from many extreme environments.</title>
        <authorList>
            <person name="Coleine C."/>
            <person name="Stajich J.E."/>
            <person name="Selbmann L."/>
        </authorList>
    </citation>
    <scope>NUCLEOTIDE SEQUENCE</scope>
    <source>
        <strain evidence="1">CCFEE 5714</strain>
    </source>
</reference>
<comment type="caution">
    <text evidence="1">The sequence shown here is derived from an EMBL/GenBank/DDBJ whole genome shotgun (WGS) entry which is preliminary data.</text>
</comment>
<dbReference type="Proteomes" id="UP001281147">
    <property type="component" value="Unassembled WGS sequence"/>
</dbReference>
<accession>A0ACC3MCW7</accession>
<proteinExistence type="predicted"/>
<protein>
    <submittedName>
        <fullName evidence="1">Uncharacterized protein</fullName>
    </submittedName>
</protein>
<gene>
    <name evidence="1" type="ORF">LTR37_019856</name>
</gene>
<name>A0ACC3MCW7_9PEZI</name>
<sequence length="191" mass="20458">MPLMQSSAEHLPFIDAVPSDQAIATADALVQAELGSGDRAALHPSIPVRTEPQFSELVEAEHARLAAGEARDSGIDLSRYEALDAPAKGDIEGWKATLQKAYASAEYLRGREINLGLLETYGKNAWLIGNSQLEDVLKSLGKEVEAMKLEQEAVEQARKAAQESVRGEMQSLEEGWRMGVGGGGEVEAGSP</sequence>
<evidence type="ECO:0000313" key="2">
    <source>
        <dbReference type="Proteomes" id="UP001281147"/>
    </source>
</evidence>
<evidence type="ECO:0000313" key="1">
    <source>
        <dbReference type="EMBL" id="KAK3686383.1"/>
    </source>
</evidence>
<organism evidence="1 2">
    <name type="scientific">Vermiconidia calcicola</name>
    <dbReference type="NCBI Taxonomy" id="1690605"/>
    <lineage>
        <taxon>Eukaryota</taxon>
        <taxon>Fungi</taxon>
        <taxon>Dikarya</taxon>
        <taxon>Ascomycota</taxon>
        <taxon>Pezizomycotina</taxon>
        <taxon>Dothideomycetes</taxon>
        <taxon>Dothideomycetidae</taxon>
        <taxon>Mycosphaerellales</taxon>
        <taxon>Extremaceae</taxon>
        <taxon>Vermiconidia</taxon>
    </lineage>
</organism>